<evidence type="ECO:0000256" key="2">
    <source>
        <dbReference type="SAM" id="MobiDB-lite"/>
    </source>
</evidence>
<reference evidence="4" key="1">
    <citation type="submission" date="2023-06" db="EMBL/GenBank/DDBJ databases">
        <title>Survivors Of The Sea: Transcriptome response of Skeletonema marinoi to long-term dormancy.</title>
        <authorList>
            <person name="Pinder M.I.M."/>
            <person name="Kourtchenko O."/>
            <person name="Robertson E.K."/>
            <person name="Larsson T."/>
            <person name="Maumus F."/>
            <person name="Osuna-Cruz C.M."/>
            <person name="Vancaester E."/>
            <person name="Stenow R."/>
            <person name="Vandepoele K."/>
            <person name="Ploug H."/>
            <person name="Bruchert V."/>
            <person name="Godhe A."/>
            <person name="Topel M."/>
        </authorList>
    </citation>
    <scope>NUCLEOTIDE SEQUENCE</scope>
    <source>
        <strain evidence="4">R05AC</strain>
    </source>
</reference>
<dbReference type="AlphaFoldDB" id="A0AAD8YKY5"/>
<dbReference type="InterPro" id="IPR052145">
    <property type="entry name" value="Mediator/Homeobox_domain"/>
</dbReference>
<protein>
    <submittedName>
        <fullName evidence="4">Uncharacterized protein</fullName>
    </submittedName>
</protein>
<keyword evidence="5" id="KW-1185">Reference proteome</keyword>
<feature type="compositionally biased region" description="Pro residues" evidence="2">
    <location>
        <begin position="417"/>
        <end position="428"/>
    </location>
</feature>
<sequence>MIMSRLAVLGLHALFLLLPRRVECFLFPHRPSKQLLRLRSSVNDNYGDHYYGGEKRGSSYMSNHAKRDLMERRQVKRFHQMASMDDRPQGRAYPPLPYPPRGNGYSSYPPSGNGYEQQYMANEENMRQQQQQQQMQQHQQQQMQQQQQQQPQYDSFSEPDNSFNQDVSASLKAMTEILKEVKYSQKTQSQEVEFLSKKCDDMATRLSTMSESKNRKMMEVESNNPFGESLDGNFNDNVKDFVVDKKSTEDYVDELSDLKAEINRLVDTMMLTEDKLEQKMDSVYQRLDNDYQRRGNKVPMDEASPFGDDVQRPFHQPQPPPPPMSAPIEDFPLPPEDPFYDPSTYYMERNAPYAGEMGSKNTSLGSLLSANEKKSGHRYEQQPQNQSFISSVSKSELTDKRWSGFGVKPPRVEPPPRLEPPMQQQPPPPRRDMYPGPMLPPEYPEYYDEPYFEEESFMGEPFMGEPFMDEPYGGFDEGFYY</sequence>
<feature type="signal peptide" evidence="3">
    <location>
        <begin position="1"/>
        <end position="24"/>
    </location>
</feature>
<feature type="compositionally biased region" description="Basic and acidic residues" evidence="2">
    <location>
        <begin position="371"/>
        <end position="380"/>
    </location>
</feature>
<feature type="region of interest" description="Disordered" evidence="2">
    <location>
        <begin position="294"/>
        <end position="345"/>
    </location>
</feature>
<feature type="region of interest" description="Disordered" evidence="2">
    <location>
        <begin position="357"/>
        <end position="442"/>
    </location>
</feature>
<proteinExistence type="predicted"/>
<dbReference type="EMBL" id="JATAAI010000001">
    <property type="protein sequence ID" value="KAK1748298.1"/>
    <property type="molecule type" value="Genomic_DNA"/>
</dbReference>
<accession>A0AAD8YKY5</accession>
<evidence type="ECO:0000313" key="5">
    <source>
        <dbReference type="Proteomes" id="UP001224775"/>
    </source>
</evidence>
<name>A0AAD8YKY5_9STRA</name>
<dbReference type="Proteomes" id="UP001224775">
    <property type="component" value="Unassembled WGS sequence"/>
</dbReference>
<feature type="compositionally biased region" description="Polar residues" evidence="2">
    <location>
        <begin position="153"/>
        <end position="164"/>
    </location>
</feature>
<feature type="compositionally biased region" description="Pro residues" evidence="2">
    <location>
        <begin position="316"/>
        <end position="325"/>
    </location>
</feature>
<keyword evidence="1" id="KW-0175">Coiled coil</keyword>
<evidence type="ECO:0000256" key="1">
    <source>
        <dbReference type="SAM" id="Coils"/>
    </source>
</evidence>
<feature type="compositionally biased region" description="Polar residues" evidence="2">
    <location>
        <begin position="359"/>
        <end position="369"/>
    </location>
</feature>
<feature type="coiled-coil region" evidence="1">
    <location>
        <begin position="248"/>
        <end position="275"/>
    </location>
</feature>
<keyword evidence="3" id="KW-0732">Signal</keyword>
<dbReference type="PANTHER" id="PTHR24330">
    <property type="entry name" value="HOMEOBOX PROTEIN BARH-LIKE"/>
    <property type="match status" value="1"/>
</dbReference>
<comment type="caution">
    <text evidence="4">The sequence shown here is derived from an EMBL/GenBank/DDBJ whole genome shotgun (WGS) entry which is preliminary data.</text>
</comment>
<feature type="compositionally biased region" description="Polar residues" evidence="2">
    <location>
        <begin position="104"/>
        <end position="120"/>
    </location>
</feature>
<organism evidence="4 5">
    <name type="scientific">Skeletonema marinoi</name>
    <dbReference type="NCBI Taxonomy" id="267567"/>
    <lineage>
        <taxon>Eukaryota</taxon>
        <taxon>Sar</taxon>
        <taxon>Stramenopiles</taxon>
        <taxon>Ochrophyta</taxon>
        <taxon>Bacillariophyta</taxon>
        <taxon>Coscinodiscophyceae</taxon>
        <taxon>Thalassiosirophycidae</taxon>
        <taxon>Thalassiosirales</taxon>
        <taxon>Skeletonemataceae</taxon>
        <taxon>Skeletonema</taxon>
        <taxon>Skeletonema marinoi-dohrnii complex</taxon>
    </lineage>
</organism>
<feature type="compositionally biased region" description="Polar residues" evidence="2">
    <location>
        <begin position="381"/>
        <end position="395"/>
    </location>
</feature>
<feature type="region of interest" description="Disordered" evidence="2">
    <location>
        <begin position="82"/>
        <end position="164"/>
    </location>
</feature>
<dbReference type="PANTHER" id="PTHR24330:SF19">
    <property type="entry name" value="MEDIATOR OF RNA POLYMERASE II TRANSCRIPTION SUBUNIT 29"/>
    <property type="match status" value="1"/>
</dbReference>
<feature type="compositionally biased region" description="Low complexity" evidence="2">
    <location>
        <begin position="128"/>
        <end position="152"/>
    </location>
</feature>
<feature type="chain" id="PRO_5042221533" evidence="3">
    <location>
        <begin position="25"/>
        <end position="481"/>
    </location>
</feature>
<gene>
    <name evidence="4" type="ORF">QTG54_000237</name>
</gene>
<evidence type="ECO:0000256" key="3">
    <source>
        <dbReference type="SAM" id="SignalP"/>
    </source>
</evidence>
<evidence type="ECO:0000313" key="4">
    <source>
        <dbReference type="EMBL" id="KAK1748298.1"/>
    </source>
</evidence>